<evidence type="ECO:0000313" key="1">
    <source>
        <dbReference type="EMBL" id="TLF48691.1"/>
    </source>
</evidence>
<reference evidence="1 2" key="1">
    <citation type="journal article" date="2007" name="Int. J. Syst. Evol. Microbiol.">
        <title>Halomonas saccharevitans sp. nov., Halomonas arcis sp. nov. and Halomonas subterranea sp. nov., halophilic bacteria isolated from hypersaline environments of China.</title>
        <authorList>
            <person name="Xu X.W."/>
            <person name="Wu Y.H."/>
            <person name="Zhou Z."/>
            <person name="Wang C.S."/>
            <person name="Zhou Y.G."/>
            <person name="Zhang H.B."/>
            <person name="Wang Y."/>
            <person name="Wu M."/>
        </authorList>
    </citation>
    <scope>NUCLEOTIDE SEQUENCE [LARGE SCALE GENOMIC DNA]</scope>
    <source>
        <strain evidence="1 2">TBZ3</strain>
    </source>
</reference>
<name>A0A5R8MF23_9GAMM</name>
<gene>
    <name evidence="1" type="ORF">FEI13_12230</name>
</gene>
<dbReference type="InterPro" id="IPR044691">
    <property type="entry name" value="DCC1_Trx"/>
</dbReference>
<dbReference type="OrthoDB" id="5294764at2"/>
<comment type="caution">
    <text evidence="1">The sequence shown here is derived from an EMBL/GenBank/DDBJ whole genome shotgun (WGS) entry which is preliminary data.</text>
</comment>
<dbReference type="AlphaFoldDB" id="A0A5R8MF23"/>
<sequence length="123" mass="14448">MSDRSMLKVYYDADCPICRRDRARYERWAGEASASVEWIDVNRHDERLRRRGVAPKAALLSLHVEDAEGRIVDGIDAYILLMSRVPRLRPLTWLIGLPVVRPLLARAYRRWVRRRLARQGRLP</sequence>
<dbReference type="InterPro" id="IPR036249">
    <property type="entry name" value="Thioredoxin-like_sf"/>
</dbReference>
<evidence type="ECO:0000313" key="2">
    <source>
        <dbReference type="Proteomes" id="UP000306973"/>
    </source>
</evidence>
<dbReference type="RefSeq" id="WP_138181803.1">
    <property type="nucleotide sequence ID" value="NZ_VBUI01000018.1"/>
</dbReference>
<dbReference type="Proteomes" id="UP000306973">
    <property type="component" value="Unassembled WGS sequence"/>
</dbReference>
<dbReference type="PANTHER" id="PTHR34290">
    <property type="entry name" value="SI:CH73-390P7.2"/>
    <property type="match status" value="1"/>
</dbReference>
<protein>
    <submittedName>
        <fullName evidence="1">DUF393 domain-containing protein</fullName>
    </submittedName>
</protein>
<dbReference type="InterPro" id="IPR007263">
    <property type="entry name" value="DCC1-like"/>
</dbReference>
<keyword evidence="2" id="KW-1185">Reference proteome</keyword>
<dbReference type="GO" id="GO:0015035">
    <property type="term" value="F:protein-disulfide reductase activity"/>
    <property type="evidence" value="ECO:0007669"/>
    <property type="project" value="InterPro"/>
</dbReference>
<dbReference type="Pfam" id="PF04134">
    <property type="entry name" value="DCC1-like"/>
    <property type="match status" value="1"/>
</dbReference>
<proteinExistence type="predicted"/>
<dbReference type="PANTHER" id="PTHR34290:SF2">
    <property type="entry name" value="OS04G0668800 PROTEIN"/>
    <property type="match status" value="1"/>
</dbReference>
<accession>A0A5R8MF23</accession>
<dbReference type="SUPFAM" id="SSF52833">
    <property type="entry name" value="Thioredoxin-like"/>
    <property type="match status" value="1"/>
</dbReference>
<organism evidence="1 2">
    <name type="scientific">Halomonas urmiana</name>
    <dbReference type="NCBI Taxonomy" id="490901"/>
    <lineage>
        <taxon>Bacteria</taxon>
        <taxon>Pseudomonadati</taxon>
        <taxon>Pseudomonadota</taxon>
        <taxon>Gammaproteobacteria</taxon>
        <taxon>Oceanospirillales</taxon>
        <taxon>Halomonadaceae</taxon>
        <taxon>Halomonas</taxon>
    </lineage>
</organism>
<dbReference type="EMBL" id="VBUI01000018">
    <property type="protein sequence ID" value="TLF48691.1"/>
    <property type="molecule type" value="Genomic_DNA"/>
</dbReference>